<evidence type="ECO:0000256" key="6">
    <source>
        <dbReference type="ARBA" id="ARBA00023136"/>
    </source>
</evidence>
<keyword evidence="7 9" id="KW-0675">Receptor</keyword>
<comment type="similarity">
    <text evidence="9">Belongs to the G-protein coupled receptor 1 family.</text>
</comment>
<keyword evidence="6 10" id="KW-0472">Membrane</keyword>
<feature type="transmembrane region" description="Helical" evidence="10">
    <location>
        <begin position="77"/>
        <end position="103"/>
    </location>
</feature>
<dbReference type="PROSITE" id="PS00237">
    <property type="entry name" value="G_PROTEIN_RECEP_F1_1"/>
    <property type="match status" value="1"/>
</dbReference>
<evidence type="ECO:0000256" key="2">
    <source>
        <dbReference type="ARBA" id="ARBA00022475"/>
    </source>
</evidence>
<protein>
    <recommendedName>
        <fullName evidence="11">G-protein coupled receptors family 1 profile domain-containing protein</fullName>
    </recommendedName>
</protein>
<feature type="transmembrane region" description="Helical" evidence="10">
    <location>
        <begin position="384"/>
        <end position="404"/>
    </location>
</feature>
<dbReference type="EMBL" id="RQTK01000318">
    <property type="protein sequence ID" value="RUS81842.1"/>
    <property type="molecule type" value="Genomic_DNA"/>
</dbReference>
<dbReference type="PRINTS" id="PR00237">
    <property type="entry name" value="GPCRRHODOPSN"/>
</dbReference>
<evidence type="ECO:0000256" key="9">
    <source>
        <dbReference type="RuleBase" id="RU000688"/>
    </source>
</evidence>
<feature type="transmembrane region" description="Helical" evidence="10">
    <location>
        <begin position="416"/>
        <end position="434"/>
    </location>
</feature>
<evidence type="ECO:0000256" key="5">
    <source>
        <dbReference type="ARBA" id="ARBA00023040"/>
    </source>
</evidence>
<dbReference type="STRING" id="188477.A0A433TJT2"/>
<feature type="domain" description="G-protein coupled receptors family 1 profile" evidence="11">
    <location>
        <begin position="58"/>
        <end position="431"/>
    </location>
</feature>
<reference evidence="12 13" key="1">
    <citation type="submission" date="2019-01" db="EMBL/GenBank/DDBJ databases">
        <title>A draft genome assembly of the solar-powered sea slug Elysia chlorotica.</title>
        <authorList>
            <person name="Cai H."/>
            <person name="Li Q."/>
            <person name="Fang X."/>
            <person name="Li J."/>
            <person name="Curtis N.E."/>
            <person name="Altenburger A."/>
            <person name="Shibata T."/>
            <person name="Feng M."/>
            <person name="Maeda T."/>
            <person name="Schwartz J.A."/>
            <person name="Shigenobu S."/>
            <person name="Lundholm N."/>
            <person name="Nishiyama T."/>
            <person name="Yang H."/>
            <person name="Hasebe M."/>
            <person name="Li S."/>
            <person name="Pierce S.K."/>
            <person name="Wang J."/>
        </authorList>
    </citation>
    <scope>NUCLEOTIDE SEQUENCE [LARGE SCALE GENOMIC DNA]</scope>
    <source>
        <strain evidence="12">EC2010</strain>
        <tissue evidence="12">Whole organism of an adult</tissue>
    </source>
</reference>
<accession>A0A433TJT2</accession>
<comment type="caution">
    <text evidence="12">The sequence shown here is derived from an EMBL/GenBank/DDBJ whole genome shotgun (WGS) entry which is preliminary data.</text>
</comment>
<keyword evidence="2" id="KW-1003">Cell membrane</keyword>
<keyword evidence="3 9" id="KW-0812">Transmembrane</keyword>
<dbReference type="GO" id="GO:0005886">
    <property type="term" value="C:plasma membrane"/>
    <property type="evidence" value="ECO:0007669"/>
    <property type="project" value="UniProtKB-SubCell"/>
</dbReference>
<keyword evidence="8 9" id="KW-0807">Transducer</keyword>
<keyword evidence="13" id="KW-1185">Reference proteome</keyword>
<feature type="transmembrane region" description="Helical" evidence="10">
    <location>
        <begin position="115"/>
        <end position="136"/>
    </location>
</feature>
<dbReference type="PANTHER" id="PTHR24230">
    <property type="entry name" value="G-PROTEIN COUPLED RECEPTOR"/>
    <property type="match status" value="1"/>
</dbReference>
<evidence type="ECO:0000256" key="3">
    <source>
        <dbReference type="ARBA" id="ARBA00022692"/>
    </source>
</evidence>
<feature type="transmembrane region" description="Helical" evidence="10">
    <location>
        <begin position="41"/>
        <end position="65"/>
    </location>
</feature>
<sequence length="450" mass="49934">MNISGPLSFDDGPGLDAAGMTLASNSSELTGRPSRGLTTQVIVIVVIMFILSIVGIVGNAFAFLIYYRKRDKGTSTIFILSLAVTDFLTCLVMIPFTIAIELLLYKLTFQFFCRLFMFLQTYLILLSSFIMVAIGVDRYFCICHPFLRVVTVPRAKIILVVLVLVSLAFCILPTFLYSVYQQEEYNQTVIVYNSTVTFLSPRQNGDAEVGLADVFPSPSAFAGLNDTASQNASYTLVKTLTRELYTGYCYTTFAILPKEIMELYQKFHACIFLAEFIILALLYILIYRSILVRRAWKAKRRRMSGYASTVNGGAEETQLTHINAHGNAVAANGADGGDGTAGVNGSDGQASAETGLLNQKTKDPAAGRVSAAMRDRAFYANIRTAAMLFVVTVAFVVSFLPSWFMGLRILKLNLVVFYMFYINNVINPFIYAFMNRAFRDDLVQLLKVCL</sequence>
<dbReference type="OrthoDB" id="6076970at2759"/>
<evidence type="ECO:0000259" key="11">
    <source>
        <dbReference type="PROSITE" id="PS50262"/>
    </source>
</evidence>
<feature type="non-terminal residue" evidence="12">
    <location>
        <position position="450"/>
    </location>
</feature>
<dbReference type="PROSITE" id="PS50262">
    <property type="entry name" value="G_PROTEIN_RECEP_F1_2"/>
    <property type="match status" value="1"/>
</dbReference>
<feature type="transmembrane region" description="Helical" evidence="10">
    <location>
        <begin position="157"/>
        <end position="180"/>
    </location>
</feature>
<gene>
    <name evidence="12" type="ORF">EGW08_010403</name>
</gene>
<dbReference type="GO" id="GO:0008528">
    <property type="term" value="F:G protein-coupled peptide receptor activity"/>
    <property type="evidence" value="ECO:0007669"/>
    <property type="project" value="TreeGrafter"/>
</dbReference>
<dbReference type="InterPro" id="IPR017452">
    <property type="entry name" value="GPCR_Rhodpsn_7TM"/>
</dbReference>
<dbReference type="SMART" id="SM01381">
    <property type="entry name" value="7TM_GPCR_Srsx"/>
    <property type="match status" value="1"/>
</dbReference>
<evidence type="ECO:0000256" key="8">
    <source>
        <dbReference type="ARBA" id="ARBA00023224"/>
    </source>
</evidence>
<dbReference type="Gene3D" id="1.20.1070.10">
    <property type="entry name" value="Rhodopsin 7-helix transmembrane proteins"/>
    <property type="match status" value="1"/>
</dbReference>
<evidence type="ECO:0000256" key="7">
    <source>
        <dbReference type="ARBA" id="ARBA00023170"/>
    </source>
</evidence>
<comment type="subcellular location">
    <subcellularLocation>
        <location evidence="1">Cell membrane</location>
        <topology evidence="1">Multi-pass membrane protein</topology>
    </subcellularLocation>
</comment>
<dbReference type="Proteomes" id="UP000271974">
    <property type="component" value="Unassembled WGS sequence"/>
</dbReference>
<dbReference type="CDD" id="cd00637">
    <property type="entry name" value="7tm_classA_rhodopsin-like"/>
    <property type="match status" value="1"/>
</dbReference>
<name>A0A433TJT2_ELYCH</name>
<evidence type="ECO:0000256" key="4">
    <source>
        <dbReference type="ARBA" id="ARBA00022989"/>
    </source>
</evidence>
<proteinExistence type="inferred from homology"/>
<dbReference type="PANTHER" id="PTHR24230:SF158">
    <property type="entry name" value="G-PROTEIN COUPLED RECEPTORS FAMILY 1 PROFILE DOMAIN-CONTAINING PROTEIN"/>
    <property type="match status" value="1"/>
</dbReference>
<evidence type="ECO:0000313" key="13">
    <source>
        <dbReference type="Proteomes" id="UP000271974"/>
    </source>
</evidence>
<keyword evidence="4 10" id="KW-1133">Transmembrane helix</keyword>
<dbReference type="AlphaFoldDB" id="A0A433TJT2"/>
<dbReference type="SUPFAM" id="SSF81321">
    <property type="entry name" value="Family A G protein-coupled receptor-like"/>
    <property type="match status" value="1"/>
</dbReference>
<dbReference type="GO" id="GO:0007218">
    <property type="term" value="P:neuropeptide signaling pathway"/>
    <property type="evidence" value="ECO:0007669"/>
    <property type="project" value="TreeGrafter"/>
</dbReference>
<organism evidence="12 13">
    <name type="scientific">Elysia chlorotica</name>
    <name type="common">Eastern emerald elysia</name>
    <name type="synonym">Sea slug</name>
    <dbReference type="NCBI Taxonomy" id="188477"/>
    <lineage>
        <taxon>Eukaryota</taxon>
        <taxon>Metazoa</taxon>
        <taxon>Spiralia</taxon>
        <taxon>Lophotrochozoa</taxon>
        <taxon>Mollusca</taxon>
        <taxon>Gastropoda</taxon>
        <taxon>Heterobranchia</taxon>
        <taxon>Euthyneura</taxon>
        <taxon>Panpulmonata</taxon>
        <taxon>Sacoglossa</taxon>
        <taxon>Placobranchoidea</taxon>
        <taxon>Plakobranchidae</taxon>
        <taxon>Elysia</taxon>
    </lineage>
</organism>
<evidence type="ECO:0000256" key="10">
    <source>
        <dbReference type="SAM" id="Phobius"/>
    </source>
</evidence>
<feature type="transmembrane region" description="Helical" evidence="10">
    <location>
        <begin position="271"/>
        <end position="292"/>
    </location>
</feature>
<dbReference type="Pfam" id="PF00001">
    <property type="entry name" value="7tm_1"/>
    <property type="match status" value="1"/>
</dbReference>
<keyword evidence="5 9" id="KW-0297">G-protein coupled receptor</keyword>
<evidence type="ECO:0000256" key="1">
    <source>
        <dbReference type="ARBA" id="ARBA00004651"/>
    </source>
</evidence>
<evidence type="ECO:0000313" key="12">
    <source>
        <dbReference type="EMBL" id="RUS81842.1"/>
    </source>
</evidence>
<dbReference type="InterPro" id="IPR000276">
    <property type="entry name" value="GPCR_Rhodpsn"/>
</dbReference>